<dbReference type="Proteomes" id="UP001515480">
    <property type="component" value="Unassembled WGS sequence"/>
</dbReference>
<evidence type="ECO:0000313" key="2">
    <source>
        <dbReference type="Proteomes" id="UP001515480"/>
    </source>
</evidence>
<proteinExistence type="predicted"/>
<gene>
    <name evidence="1" type="ORF">AB1Y20_005769</name>
</gene>
<keyword evidence="2" id="KW-1185">Reference proteome</keyword>
<name>A0AB34J1Y2_PRYPA</name>
<evidence type="ECO:0000313" key="1">
    <source>
        <dbReference type="EMBL" id="KAL1510941.1"/>
    </source>
</evidence>
<reference evidence="1 2" key="1">
    <citation type="journal article" date="2024" name="Science">
        <title>Giant polyketide synthase enzymes in the biosynthesis of giant marine polyether toxins.</title>
        <authorList>
            <person name="Fallon T.R."/>
            <person name="Shende V.V."/>
            <person name="Wierzbicki I.H."/>
            <person name="Pendleton A.L."/>
            <person name="Watervoot N.F."/>
            <person name="Auber R.P."/>
            <person name="Gonzalez D.J."/>
            <person name="Wisecaver J.H."/>
            <person name="Moore B.S."/>
        </authorList>
    </citation>
    <scope>NUCLEOTIDE SEQUENCE [LARGE SCALE GENOMIC DNA]</scope>
    <source>
        <strain evidence="1 2">12B1</strain>
    </source>
</reference>
<protein>
    <submittedName>
        <fullName evidence="1">Uncharacterized protein</fullName>
    </submittedName>
</protein>
<dbReference type="EMBL" id="JBGBPQ010000014">
    <property type="protein sequence ID" value="KAL1510941.1"/>
    <property type="molecule type" value="Genomic_DNA"/>
</dbReference>
<accession>A0AB34J1Y2</accession>
<organism evidence="1 2">
    <name type="scientific">Prymnesium parvum</name>
    <name type="common">Toxic golden alga</name>
    <dbReference type="NCBI Taxonomy" id="97485"/>
    <lineage>
        <taxon>Eukaryota</taxon>
        <taxon>Haptista</taxon>
        <taxon>Haptophyta</taxon>
        <taxon>Prymnesiophyceae</taxon>
        <taxon>Prymnesiales</taxon>
        <taxon>Prymnesiaceae</taxon>
        <taxon>Prymnesium</taxon>
    </lineage>
</organism>
<sequence length="231" mass="27020">MKLPDGVDGFFYTSPDEYDAATAAALRELGWSVVVSAMLPSTKHTSAARLTAKRHKWLCPWEVQRYDFVATHDANVRLDYSKLRCFLEQHMAVPKVDLVLKDWFKAWMPAAGLYRSVYSEIDDMLFNRPEFVASSREKVVEWRDFLLRSKYEDKGYFETDVILFRPASSALSRVGRRIFERCHEVPRDQFILPWAITKEEMTSSEFAVFSEDDLERLLGYTKLLQLRLKRN</sequence>
<comment type="caution">
    <text evidence="1">The sequence shown here is derived from an EMBL/GenBank/DDBJ whole genome shotgun (WGS) entry which is preliminary data.</text>
</comment>
<dbReference type="AlphaFoldDB" id="A0AB34J1Y2"/>